<dbReference type="Proteomes" id="UP001153954">
    <property type="component" value="Unassembled WGS sequence"/>
</dbReference>
<comment type="caution">
    <text evidence="1">The sequence shown here is derived from an EMBL/GenBank/DDBJ whole genome shotgun (WGS) entry which is preliminary data.</text>
</comment>
<name>A0AAU9UH13_EUPED</name>
<dbReference type="EMBL" id="CAKOGL010000018">
    <property type="protein sequence ID" value="CAH2097293.1"/>
    <property type="molecule type" value="Genomic_DNA"/>
</dbReference>
<evidence type="ECO:0000313" key="2">
    <source>
        <dbReference type="Proteomes" id="UP001153954"/>
    </source>
</evidence>
<organism evidence="1 2">
    <name type="scientific">Euphydryas editha</name>
    <name type="common">Edith's checkerspot</name>
    <dbReference type="NCBI Taxonomy" id="104508"/>
    <lineage>
        <taxon>Eukaryota</taxon>
        <taxon>Metazoa</taxon>
        <taxon>Ecdysozoa</taxon>
        <taxon>Arthropoda</taxon>
        <taxon>Hexapoda</taxon>
        <taxon>Insecta</taxon>
        <taxon>Pterygota</taxon>
        <taxon>Neoptera</taxon>
        <taxon>Endopterygota</taxon>
        <taxon>Lepidoptera</taxon>
        <taxon>Glossata</taxon>
        <taxon>Ditrysia</taxon>
        <taxon>Papilionoidea</taxon>
        <taxon>Nymphalidae</taxon>
        <taxon>Nymphalinae</taxon>
        <taxon>Euphydryas</taxon>
    </lineage>
</organism>
<reference evidence="1" key="1">
    <citation type="submission" date="2022-03" db="EMBL/GenBank/DDBJ databases">
        <authorList>
            <person name="Tunstrom K."/>
        </authorList>
    </citation>
    <scope>NUCLEOTIDE SEQUENCE</scope>
</reference>
<sequence length="103" mass="11811">MIRCPVPIKRPVLIPESDKDSSDKENFPLANLANNKKEVERYFKAPTEKIKWESNQLDPYNPENYSFTGETVLLSYIMDLDTPADFFLFIYTDGLLSNISDSG</sequence>
<dbReference type="AlphaFoldDB" id="A0AAU9UH13"/>
<gene>
    <name evidence="1" type="ORF">EEDITHA_LOCUS12536</name>
</gene>
<evidence type="ECO:0000313" key="1">
    <source>
        <dbReference type="EMBL" id="CAH2097293.1"/>
    </source>
</evidence>
<accession>A0AAU9UH13</accession>
<keyword evidence="2" id="KW-1185">Reference proteome</keyword>
<protein>
    <submittedName>
        <fullName evidence="1">Uncharacterized protein</fullName>
    </submittedName>
</protein>
<proteinExistence type="predicted"/>